<evidence type="ECO:0000313" key="2">
    <source>
        <dbReference type="Proteomes" id="UP000247417"/>
    </source>
</evidence>
<accession>A0A318QTP7</accession>
<dbReference type="Proteomes" id="UP000247417">
    <property type="component" value="Unassembled WGS sequence"/>
</dbReference>
<sequence length="99" mass="10801">MQKRSTSKNYSPVIQNLRDSVLTIDTYARIGWRIGKSYHEQGKQQIDLKGPVEGAATAIAEMANISGIKTEDAMEIATVMAVNAVRAFEEAEEDKGDAA</sequence>
<dbReference type="OrthoDB" id="9930479at2"/>
<name>A0A318QTP7_9PROT</name>
<evidence type="ECO:0000313" key="1">
    <source>
        <dbReference type="EMBL" id="PYD81640.1"/>
    </source>
</evidence>
<dbReference type="EMBL" id="NKTX01000024">
    <property type="protein sequence ID" value="PYD81640.1"/>
    <property type="molecule type" value="Genomic_DNA"/>
</dbReference>
<dbReference type="RefSeq" id="WP_110507321.1">
    <property type="nucleotide sequence ID" value="NZ_NKTX01000024.1"/>
</dbReference>
<organism evidence="1 2">
    <name type="scientific">Komagataeibacter oboediens</name>
    <dbReference type="NCBI Taxonomy" id="65958"/>
    <lineage>
        <taxon>Bacteria</taxon>
        <taxon>Pseudomonadati</taxon>
        <taxon>Pseudomonadota</taxon>
        <taxon>Alphaproteobacteria</taxon>
        <taxon>Acetobacterales</taxon>
        <taxon>Acetobacteraceae</taxon>
        <taxon>Komagataeibacter</taxon>
    </lineage>
</organism>
<reference evidence="1 2" key="1">
    <citation type="submission" date="2017-07" db="EMBL/GenBank/DDBJ databases">
        <title>A draft genome sequence of Komagataeibacter oboediens LMG 18849.</title>
        <authorList>
            <person name="Skraban J."/>
            <person name="Cleenwerck I."/>
            <person name="Vandamme P."/>
            <person name="Trcek J."/>
        </authorList>
    </citation>
    <scope>NUCLEOTIDE SEQUENCE [LARGE SCALE GENOMIC DNA]</scope>
    <source>
        <strain evidence="1 2">LMG 18849</strain>
    </source>
</reference>
<gene>
    <name evidence="1" type="ORF">CFR80_10510</name>
</gene>
<comment type="caution">
    <text evidence="1">The sequence shown here is derived from an EMBL/GenBank/DDBJ whole genome shotgun (WGS) entry which is preliminary data.</text>
</comment>
<protein>
    <submittedName>
        <fullName evidence="1">Uncharacterized protein</fullName>
    </submittedName>
</protein>
<proteinExistence type="predicted"/>
<dbReference type="AlphaFoldDB" id="A0A318QTP7"/>